<dbReference type="Pfam" id="PF00356">
    <property type="entry name" value="LacI"/>
    <property type="match status" value="1"/>
</dbReference>
<accession>A0ABS1BEK7</accession>
<keyword evidence="2 5" id="KW-0238">DNA-binding</keyword>
<dbReference type="InterPro" id="IPR010982">
    <property type="entry name" value="Lambda_DNA-bd_dom_sf"/>
</dbReference>
<sequence length="347" mass="37599">MAIRRVTMEDLARELGTSKTTISRALTDRPGVSESTRAAVVELARARGWRPNATARSLSKAQAGALGWVVRRTEKSATIDPYFMDLLIGAQIELSSTPYSLVLKLVGSVGEELDVFDEWFASRRVDGVLVTDVERDDSRLARLAEAGVPSAVISPRDADLHGATAVPPEDEEGVCAILRHLRGAGSRRIGWVAGPSAFVATQHRRRAIDGWRSQFDALVVESSTLDAESSSRAALRLRREHDLDAVVVDNEFAAIQTIALLHEQGLRVPDDVAVVSWLGSDLCLLSEPTITALEHDVQATGRRWVRALIEAVYGEPIHLDSMTPTVEPVGVASGSATRLRVRGSTLS</sequence>
<dbReference type="Proteomes" id="UP000612352">
    <property type="component" value="Unassembled WGS sequence"/>
</dbReference>
<dbReference type="Gene3D" id="1.10.260.40">
    <property type="entry name" value="lambda repressor-like DNA-binding domains"/>
    <property type="match status" value="1"/>
</dbReference>
<proteinExistence type="predicted"/>
<dbReference type="EMBL" id="JAEDAJ010000018">
    <property type="protein sequence ID" value="MBK0333026.1"/>
    <property type="molecule type" value="Genomic_DNA"/>
</dbReference>
<dbReference type="PANTHER" id="PTHR30146:SF155">
    <property type="entry name" value="ALANINE RACEMASE"/>
    <property type="match status" value="1"/>
</dbReference>
<keyword evidence="1" id="KW-0805">Transcription regulation</keyword>
<dbReference type="SUPFAM" id="SSF47413">
    <property type="entry name" value="lambda repressor-like DNA-binding domains"/>
    <property type="match status" value="1"/>
</dbReference>
<comment type="caution">
    <text evidence="5">The sequence shown here is derived from an EMBL/GenBank/DDBJ whole genome shotgun (WGS) entry which is preliminary data.</text>
</comment>
<dbReference type="CDD" id="cd01392">
    <property type="entry name" value="HTH_LacI"/>
    <property type="match status" value="1"/>
</dbReference>
<evidence type="ECO:0000256" key="1">
    <source>
        <dbReference type="ARBA" id="ARBA00023015"/>
    </source>
</evidence>
<dbReference type="PANTHER" id="PTHR30146">
    <property type="entry name" value="LACI-RELATED TRANSCRIPTIONAL REPRESSOR"/>
    <property type="match status" value="1"/>
</dbReference>
<dbReference type="InterPro" id="IPR028082">
    <property type="entry name" value="Peripla_BP_I"/>
</dbReference>
<protein>
    <submittedName>
        <fullName evidence="5">LacI family DNA-binding transcriptional regulator</fullName>
    </submittedName>
</protein>
<dbReference type="PROSITE" id="PS50932">
    <property type="entry name" value="HTH_LACI_2"/>
    <property type="match status" value="1"/>
</dbReference>
<evidence type="ECO:0000256" key="3">
    <source>
        <dbReference type="ARBA" id="ARBA00023163"/>
    </source>
</evidence>
<dbReference type="SUPFAM" id="SSF53822">
    <property type="entry name" value="Periplasmic binding protein-like I"/>
    <property type="match status" value="1"/>
</dbReference>
<reference evidence="5 6" key="1">
    <citation type="submission" date="2020-12" db="EMBL/GenBank/DDBJ databases">
        <title>Brachybacterium sp. MASK1Z-5, whole genome shotgun sequence.</title>
        <authorList>
            <person name="Tuo L."/>
        </authorList>
    </citation>
    <scope>NUCLEOTIDE SEQUENCE [LARGE SCALE GENOMIC DNA]</scope>
    <source>
        <strain evidence="5 6">MASK1Z-5</strain>
    </source>
</reference>
<evidence type="ECO:0000256" key="2">
    <source>
        <dbReference type="ARBA" id="ARBA00023125"/>
    </source>
</evidence>
<dbReference type="Pfam" id="PF13377">
    <property type="entry name" value="Peripla_BP_3"/>
    <property type="match status" value="1"/>
</dbReference>
<keyword evidence="6" id="KW-1185">Reference proteome</keyword>
<dbReference type="RefSeq" id="WP_200503894.1">
    <property type="nucleotide sequence ID" value="NZ_JAEDAJ010000018.1"/>
</dbReference>
<dbReference type="InterPro" id="IPR000843">
    <property type="entry name" value="HTH_LacI"/>
</dbReference>
<evidence type="ECO:0000259" key="4">
    <source>
        <dbReference type="PROSITE" id="PS50932"/>
    </source>
</evidence>
<organism evidence="5 6">
    <name type="scientific">Brachybacterium halotolerans</name>
    <dbReference type="NCBI Taxonomy" id="2795215"/>
    <lineage>
        <taxon>Bacteria</taxon>
        <taxon>Bacillati</taxon>
        <taxon>Actinomycetota</taxon>
        <taxon>Actinomycetes</taxon>
        <taxon>Micrococcales</taxon>
        <taxon>Dermabacteraceae</taxon>
        <taxon>Brachybacterium</taxon>
    </lineage>
</organism>
<evidence type="ECO:0000313" key="5">
    <source>
        <dbReference type="EMBL" id="MBK0333026.1"/>
    </source>
</evidence>
<evidence type="ECO:0000313" key="6">
    <source>
        <dbReference type="Proteomes" id="UP000612352"/>
    </source>
</evidence>
<dbReference type="SMART" id="SM00354">
    <property type="entry name" value="HTH_LACI"/>
    <property type="match status" value="1"/>
</dbReference>
<dbReference type="CDD" id="cd06267">
    <property type="entry name" value="PBP1_LacI_sugar_binding-like"/>
    <property type="match status" value="1"/>
</dbReference>
<dbReference type="GO" id="GO:0003677">
    <property type="term" value="F:DNA binding"/>
    <property type="evidence" value="ECO:0007669"/>
    <property type="project" value="UniProtKB-KW"/>
</dbReference>
<gene>
    <name evidence="5" type="ORF">I8D64_16610</name>
</gene>
<dbReference type="Gene3D" id="3.40.50.2300">
    <property type="match status" value="2"/>
</dbReference>
<feature type="domain" description="HTH lacI-type" evidence="4">
    <location>
        <begin position="6"/>
        <end position="60"/>
    </location>
</feature>
<name>A0ABS1BEK7_9MICO</name>
<dbReference type="InterPro" id="IPR046335">
    <property type="entry name" value="LacI/GalR-like_sensor"/>
</dbReference>
<keyword evidence="3" id="KW-0804">Transcription</keyword>